<dbReference type="Gene3D" id="3.90.1150.140">
    <property type="match status" value="1"/>
</dbReference>
<dbReference type="RefSeq" id="WP_263038956.1">
    <property type="nucleotide sequence ID" value="NZ_JAOTPL010000030.1"/>
</dbReference>
<dbReference type="Gene3D" id="3.40.50.12170">
    <property type="entry name" value="Uncharacterised protein PF07075, DUF1343"/>
    <property type="match status" value="1"/>
</dbReference>
<keyword evidence="1" id="KW-0732">Signal</keyword>
<dbReference type="InterPro" id="IPR048502">
    <property type="entry name" value="NamZ_N"/>
</dbReference>
<dbReference type="PIRSF" id="PIRSF016719">
    <property type="entry name" value="UCP016719"/>
    <property type="match status" value="1"/>
</dbReference>
<feature type="chain" id="PRO_5042203176" evidence="1">
    <location>
        <begin position="23"/>
        <end position="404"/>
    </location>
</feature>
<dbReference type="Pfam" id="PF07075">
    <property type="entry name" value="NamZ_N"/>
    <property type="match status" value="1"/>
</dbReference>
<dbReference type="Proteomes" id="UP001209317">
    <property type="component" value="Unassembled WGS sequence"/>
</dbReference>
<evidence type="ECO:0000259" key="2">
    <source>
        <dbReference type="Pfam" id="PF07075"/>
    </source>
</evidence>
<dbReference type="Pfam" id="PF20732">
    <property type="entry name" value="NamZ_C"/>
    <property type="match status" value="1"/>
</dbReference>
<sequence>MKNLLVLIAAMFIINGCISQQAFLPQKTTGEIYPGAYQTEMYLPLLKGKRVAIFANHTSTIDKNHLVDSLQKLGVNIIKIFGPEHGFRGTADAGEHVASYTDKESGIQVISLYGGKSKPSADDLKDVDIMLFDLQDVGVRFYTYINSMQRFMESAIDNSKPLIILDRPNPIGFMIDGPVLDRKYTSGVGLQPVPVAYGMTMGEYARMLIGEKWLKTTRAYDNNIDIQIIPCKNYTHQSRYVLPVKPSPNLPDMSSIYHYPSTCFFEGTNLSEGRGTDHPFEIFGHPSLPKHLFSFTPRSTDGAKNPKLKDQLCYGWNIHGQAPPTRIELKYLLEAYRLFPDKTKFFLQSKSTAPEAQFFNKLAGNDQLMKQMIAGKSEKEIRASWKKDLEVFKKIRAKYLLYAD</sequence>
<gene>
    <name evidence="4" type="ORF">OD355_13165</name>
</gene>
<dbReference type="GO" id="GO:0033922">
    <property type="term" value="F:peptidoglycan beta-N-acetylmuramidase activity"/>
    <property type="evidence" value="ECO:0007669"/>
    <property type="project" value="InterPro"/>
</dbReference>
<name>A0AAE3INZ4_9BACT</name>
<dbReference type="InterPro" id="IPR048503">
    <property type="entry name" value="NamZ_C"/>
</dbReference>
<feature type="domain" description="Peptidoglycan beta-N-acetylmuramidase NamZ C-terminal" evidence="3">
    <location>
        <begin position="258"/>
        <end position="402"/>
    </location>
</feature>
<dbReference type="PANTHER" id="PTHR42915:SF1">
    <property type="entry name" value="PEPTIDOGLYCAN BETA-N-ACETYLMURAMIDASE NAMZ"/>
    <property type="match status" value="1"/>
</dbReference>
<dbReference type="InterPro" id="IPR008302">
    <property type="entry name" value="NamZ"/>
</dbReference>
<dbReference type="AlphaFoldDB" id="A0AAE3INZ4"/>
<comment type="caution">
    <text evidence="4">The sequence shown here is derived from an EMBL/GenBank/DDBJ whole genome shotgun (WGS) entry which is preliminary data.</text>
</comment>
<evidence type="ECO:0000313" key="5">
    <source>
        <dbReference type="Proteomes" id="UP001209317"/>
    </source>
</evidence>
<proteinExistence type="predicted"/>
<dbReference type="EMBL" id="JAOTPL010000030">
    <property type="protein sequence ID" value="MCU7695469.1"/>
    <property type="molecule type" value="Genomic_DNA"/>
</dbReference>
<organism evidence="4 5">
    <name type="scientific">Haoranjiania flava</name>
    <dbReference type="NCBI Taxonomy" id="1856322"/>
    <lineage>
        <taxon>Bacteria</taxon>
        <taxon>Pseudomonadati</taxon>
        <taxon>Bacteroidota</taxon>
        <taxon>Chitinophagia</taxon>
        <taxon>Chitinophagales</taxon>
        <taxon>Chitinophagaceae</taxon>
        <taxon>Haoranjiania</taxon>
    </lineage>
</organism>
<evidence type="ECO:0000313" key="4">
    <source>
        <dbReference type="EMBL" id="MCU7695469.1"/>
    </source>
</evidence>
<feature type="domain" description="Peptidoglycan beta-N-acetylmuramidase NamZ N-terminal" evidence="2">
    <location>
        <begin position="51"/>
        <end position="253"/>
    </location>
</feature>
<feature type="signal peptide" evidence="1">
    <location>
        <begin position="1"/>
        <end position="22"/>
    </location>
</feature>
<reference evidence="4" key="1">
    <citation type="submission" date="2022-10" db="EMBL/GenBank/DDBJ databases">
        <authorList>
            <person name="Kim H.S."/>
            <person name="Kim J.-S."/>
            <person name="Suh M.K."/>
            <person name="Eom M.K."/>
            <person name="Lee J.-S."/>
        </authorList>
    </citation>
    <scope>NUCLEOTIDE SEQUENCE</scope>
    <source>
        <strain evidence="4">LIP-5</strain>
    </source>
</reference>
<protein>
    <submittedName>
        <fullName evidence="4">DUF1343 domain-containing protein</fullName>
    </submittedName>
</protein>
<keyword evidence="5" id="KW-1185">Reference proteome</keyword>
<evidence type="ECO:0000256" key="1">
    <source>
        <dbReference type="SAM" id="SignalP"/>
    </source>
</evidence>
<accession>A0AAE3INZ4</accession>
<evidence type="ECO:0000259" key="3">
    <source>
        <dbReference type="Pfam" id="PF20732"/>
    </source>
</evidence>
<dbReference type="PANTHER" id="PTHR42915">
    <property type="entry name" value="HYPOTHETICAL 460 KDA PROTEIN IN FEUA-SIGW INTERGENIC REGION [PRECURSOR]"/>
    <property type="match status" value="1"/>
</dbReference>